<evidence type="ECO:0000313" key="7">
    <source>
        <dbReference type="EnsemblPlants" id="MELO3C031017.2.1"/>
    </source>
</evidence>
<protein>
    <submittedName>
        <fullName evidence="7">Uncharacterized protein</fullName>
    </submittedName>
</protein>
<accession>A0A9I9EAU5</accession>
<dbReference type="InterPro" id="IPR000612">
    <property type="entry name" value="PMP3"/>
</dbReference>
<keyword evidence="5 6" id="KW-0472">Membrane</keyword>
<name>A0A9I9EAU5_CUCME</name>
<evidence type="ECO:0000256" key="4">
    <source>
        <dbReference type="ARBA" id="ARBA00022989"/>
    </source>
</evidence>
<organism evidence="7">
    <name type="scientific">Cucumis melo</name>
    <name type="common">Muskmelon</name>
    <dbReference type="NCBI Taxonomy" id="3656"/>
    <lineage>
        <taxon>Eukaryota</taxon>
        <taxon>Viridiplantae</taxon>
        <taxon>Streptophyta</taxon>
        <taxon>Embryophyta</taxon>
        <taxon>Tracheophyta</taxon>
        <taxon>Spermatophyta</taxon>
        <taxon>Magnoliopsida</taxon>
        <taxon>eudicotyledons</taxon>
        <taxon>Gunneridae</taxon>
        <taxon>Pentapetalae</taxon>
        <taxon>rosids</taxon>
        <taxon>fabids</taxon>
        <taxon>Cucurbitales</taxon>
        <taxon>Cucurbitaceae</taxon>
        <taxon>Benincaseae</taxon>
        <taxon>Cucumis</taxon>
    </lineage>
</organism>
<sequence>MIYMNNNLCNNINTVQAKRKRWKGRSKRKKLKKEERNEEVAAVEEVRRGREGRRKGKVEMHGAGQVDRIPKRMGSATFVEVLLAIFIPPVGVFLRYGIGV</sequence>
<evidence type="ECO:0000256" key="2">
    <source>
        <dbReference type="ARBA" id="ARBA00009530"/>
    </source>
</evidence>
<comment type="similarity">
    <text evidence="2">Belongs to the UPF0057 (PMP3) family.</text>
</comment>
<dbReference type="AlphaFoldDB" id="A0A9I9EAU5"/>
<dbReference type="EnsemblPlants" id="MELO3C031017.2.1">
    <property type="protein sequence ID" value="MELO3C031017.2.1"/>
    <property type="gene ID" value="MELO3C031017.2"/>
</dbReference>
<dbReference type="Pfam" id="PF01679">
    <property type="entry name" value="Pmp3"/>
    <property type="match status" value="1"/>
</dbReference>
<keyword evidence="4 6" id="KW-1133">Transmembrane helix</keyword>
<evidence type="ECO:0000256" key="5">
    <source>
        <dbReference type="ARBA" id="ARBA00023136"/>
    </source>
</evidence>
<dbReference type="GO" id="GO:0016020">
    <property type="term" value="C:membrane"/>
    <property type="evidence" value="ECO:0007669"/>
    <property type="project" value="UniProtKB-SubCell"/>
</dbReference>
<feature type="transmembrane region" description="Helical" evidence="6">
    <location>
        <begin position="78"/>
        <end position="98"/>
    </location>
</feature>
<evidence type="ECO:0000256" key="3">
    <source>
        <dbReference type="ARBA" id="ARBA00022692"/>
    </source>
</evidence>
<evidence type="ECO:0000256" key="1">
    <source>
        <dbReference type="ARBA" id="ARBA00004370"/>
    </source>
</evidence>
<reference evidence="7" key="1">
    <citation type="submission" date="2023-03" db="UniProtKB">
        <authorList>
            <consortium name="EnsemblPlants"/>
        </authorList>
    </citation>
    <scope>IDENTIFICATION</scope>
</reference>
<dbReference type="Gramene" id="MELO3C031017.2.1">
    <property type="protein sequence ID" value="MELO3C031017.2.1"/>
    <property type="gene ID" value="MELO3C031017.2"/>
</dbReference>
<dbReference type="PROSITE" id="PS01309">
    <property type="entry name" value="UPF0057"/>
    <property type="match status" value="1"/>
</dbReference>
<evidence type="ECO:0000256" key="6">
    <source>
        <dbReference type="SAM" id="Phobius"/>
    </source>
</evidence>
<comment type="subcellular location">
    <subcellularLocation>
        <location evidence="1">Membrane</location>
    </subcellularLocation>
</comment>
<proteinExistence type="inferred from homology"/>
<keyword evidence="3 6" id="KW-0812">Transmembrane</keyword>